<evidence type="ECO:0000256" key="1">
    <source>
        <dbReference type="ARBA" id="ARBA00022679"/>
    </source>
</evidence>
<organism evidence="4 5">
    <name type="scientific">Iodidimonas nitroreducens</name>
    <dbReference type="NCBI Taxonomy" id="1236968"/>
    <lineage>
        <taxon>Bacteria</taxon>
        <taxon>Pseudomonadati</taxon>
        <taxon>Pseudomonadota</taxon>
        <taxon>Alphaproteobacteria</taxon>
        <taxon>Iodidimonadales</taxon>
        <taxon>Iodidimonadaceae</taxon>
        <taxon>Iodidimonas</taxon>
    </lineage>
</organism>
<comment type="caution">
    <text evidence="4">The sequence shown here is derived from an EMBL/GenBank/DDBJ whole genome shotgun (WGS) entry which is preliminary data.</text>
</comment>
<sequence length="267" mass="29870">MKAIILSAGQGKRLSPFTEHTPKCLLNLGGGISLLGWQLAQLLETGINDIVVVTGFKAEKVEREIADFIAARHQSGDPAFSIRAIHNPDYASSDNLRSVWCARDEMTEDFILLNGDTLFRAPVARSLMARPDQPITLTTSRKDRYDTDDMKVILHKNLLRRIGKTLDVKAVDAESIGMIRFMKSGVSLFREAVERIIESGEGDRLWYLSVIDRLAHTQAIHIADVPSQDWCEVDFPVDLQKARTAISLWSHADFDRSRIKALQAKAS</sequence>
<evidence type="ECO:0000313" key="5">
    <source>
        <dbReference type="Proteomes" id="UP000324996"/>
    </source>
</evidence>
<reference evidence="4 5" key="1">
    <citation type="submission" date="2019-09" db="EMBL/GenBank/DDBJ databases">
        <title>NBRP : Genome information of microbial organism related human and environment.</title>
        <authorList>
            <person name="Hattori M."/>
            <person name="Oshima K."/>
            <person name="Inaba H."/>
            <person name="Suda W."/>
            <person name="Sakamoto M."/>
            <person name="Iino T."/>
            <person name="Kitahara M."/>
            <person name="Oshida Y."/>
            <person name="Iida T."/>
            <person name="Kudo T."/>
            <person name="Itoh T."/>
            <person name="Ohkuma M."/>
        </authorList>
    </citation>
    <scope>NUCLEOTIDE SEQUENCE [LARGE SCALE GENOMIC DNA]</scope>
    <source>
        <strain evidence="4 5">Q-1</strain>
    </source>
</reference>
<evidence type="ECO:0000313" key="4">
    <source>
        <dbReference type="EMBL" id="GER05538.1"/>
    </source>
</evidence>
<keyword evidence="1 4" id="KW-0808">Transferase</keyword>
<dbReference type="Proteomes" id="UP000324996">
    <property type="component" value="Unassembled WGS sequence"/>
</dbReference>
<dbReference type="AlphaFoldDB" id="A0A5A7NBQ6"/>
<gene>
    <name evidence="4" type="ORF">JCM17846_32200</name>
</gene>
<dbReference type="EMBL" id="BKCN01000028">
    <property type="protein sequence ID" value="GER05538.1"/>
    <property type="molecule type" value="Genomic_DNA"/>
</dbReference>
<dbReference type="Pfam" id="PF00483">
    <property type="entry name" value="NTP_transferase"/>
    <property type="match status" value="1"/>
</dbReference>
<dbReference type="SUPFAM" id="SSF53448">
    <property type="entry name" value="Nucleotide-diphospho-sugar transferases"/>
    <property type="match status" value="1"/>
</dbReference>
<dbReference type="PANTHER" id="PTHR43584:SF8">
    <property type="entry name" value="N-ACETYLMURAMATE ALPHA-1-PHOSPHATE URIDYLYLTRANSFERASE"/>
    <property type="match status" value="1"/>
</dbReference>
<proteinExistence type="predicted"/>
<accession>A0A5A7NBQ6</accession>
<name>A0A5A7NBQ6_9PROT</name>
<dbReference type="CDD" id="cd02523">
    <property type="entry name" value="PC_cytidylyltransferase"/>
    <property type="match status" value="1"/>
</dbReference>
<dbReference type="PANTHER" id="PTHR43584">
    <property type="entry name" value="NUCLEOTIDYL TRANSFERASE"/>
    <property type="match status" value="1"/>
</dbReference>
<evidence type="ECO:0000259" key="3">
    <source>
        <dbReference type="Pfam" id="PF00483"/>
    </source>
</evidence>
<dbReference type="InterPro" id="IPR029044">
    <property type="entry name" value="Nucleotide-diphossugar_trans"/>
</dbReference>
<dbReference type="InterPro" id="IPR005835">
    <property type="entry name" value="NTP_transferase_dom"/>
</dbReference>
<feature type="domain" description="Nucleotidyl transferase" evidence="3">
    <location>
        <begin position="2"/>
        <end position="125"/>
    </location>
</feature>
<dbReference type="GO" id="GO:0016779">
    <property type="term" value="F:nucleotidyltransferase activity"/>
    <property type="evidence" value="ECO:0007669"/>
    <property type="project" value="UniProtKB-KW"/>
</dbReference>
<evidence type="ECO:0000256" key="2">
    <source>
        <dbReference type="ARBA" id="ARBA00022695"/>
    </source>
</evidence>
<dbReference type="InterPro" id="IPR050065">
    <property type="entry name" value="GlmU-like"/>
</dbReference>
<dbReference type="Gene3D" id="3.90.550.10">
    <property type="entry name" value="Spore Coat Polysaccharide Biosynthesis Protein SpsA, Chain A"/>
    <property type="match status" value="1"/>
</dbReference>
<keyword evidence="5" id="KW-1185">Reference proteome</keyword>
<dbReference type="RefSeq" id="WP_052371170.1">
    <property type="nucleotide sequence ID" value="NZ_BKCN01000028.1"/>
</dbReference>
<keyword evidence="2" id="KW-0548">Nucleotidyltransferase</keyword>
<protein>
    <submittedName>
        <fullName evidence="4">Nucleotidyltransferase</fullName>
    </submittedName>
</protein>